<feature type="compositionally biased region" description="Polar residues" evidence="1">
    <location>
        <begin position="92"/>
        <end position="118"/>
    </location>
</feature>
<sequence length="224" mass="24122">MSSRFVKLDNEFEIFISMLENRRDKEPRHSAEYSRWQQYINKTKEPGATIQSIRAKIKEDCIAIKALREQKAQEGSTKGATKPRRSPEEFTITETIVTNPDGTRTIVSHAKPTSTVSQKRVKKVAASSGGGGGGNRPTCSSSKGSGNLVEPPQTTENKTLTTRRRPSLVADKTAIGTSSDTSSNKTGTSSQTPNTRAVVAPASKPKSRPPVPVAGNTSSSAHQL</sequence>
<organism evidence="2 3">
    <name type="scientific">Pyrrhoderma noxium</name>
    <dbReference type="NCBI Taxonomy" id="2282107"/>
    <lineage>
        <taxon>Eukaryota</taxon>
        <taxon>Fungi</taxon>
        <taxon>Dikarya</taxon>
        <taxon>Basidiomycota</taxon>
        <taxon>Agaricomycotina</taxon>
        <taxon>Agaricomycetes</taxon>
        <taxon>Hymenochaetales</taxon>
        <taxon>Hymenochaetaceae</taxon>
        <taxon>Pyrrhoderma</taxon>
    </lineage>
</organism>
<accession>A0A286U9C8</accession>
<dbReference type="EMBL" id="NBII01000008">
    <property type="protein sequence ID" value="PAV16177.1"/>
    <property type="molecule type" value="Genomic_DNA"/>
</dbReference>
<evidence type="ECO:0000313" key="2">
    <source>
        <dbReference type="EMBL" id="PAV16177.1"/>
    </source>
</evidence>
<feature type="compositionally biased region" description="Polar residues" evidence="1">
    <location>
        <begin position="175"/>
        <end position="195"/>
    </location>
</feature>
<keyword evidence="3" id="KW-1185">Reference proteome</keyword>
<name>A0A286U9C8_9AGAM</name>
<evidence type="ECO:0000256" key="1">
    <source>
        <dbReference type="SAM" id="MobiDB-lite"/>
    </source>
</evidence>
<dbReference type="Proteomes" id="UP000217199">
    <property type="component" value="Unassembled WGS sequence"/>
</dbReference>
<dbReference type="InParanoid" id="A0A286U9C8"/>
<feature type="compositionally biased region" description="Polar residues" evidence="1">
    <location>
        <begin position="215"/>
        <end position="224"/>
    </location>
</feature>
<comment type="caution">
    <text evidence="2">The sequence shown here is derived from an EMBL/GenBank/DDBJ whole genome shotgun (WGS) entry which is preliminary data.</text>
</comment>
<dbReference type="AlphaFoldDB" id="A0A286U9C8"/>
<protein>
    <submittedName>
        <fullName evidence="2">Uncharacterized protein</fullName>
    </submittedName>
</protein>
<gene>
    <name evidence="2" type="ORF">PNOK_0779700</name>
</gene>
<feature type="region of interest" description="Disordered" evidence="1">
    <location>
        <begin position="69"/>
        <end position="224"/>
    </location>
</feature>
<proteinExistence type="predicted"/>
<reference evidence="2 3" key="1">
    <citation type="journal article" date="2017" name="Mol. Ecol.">
        <title>Comparative and population genomic landscape of Phellinus noxius: A hypervariable fungus causing root rot in trees.</title>
        <authorList>
            <person name="Chung C.L."/>
            <person name="Lee T.J."/>
            <person name="Akiba M."/>
            <person name="Lee H.H."/>
            <person name="Kuo T.H."/>
            <person name="Liu D."/>
            <person name="Ke H.M."/>
            <person name="Yokoi T."/>
            <person name="Roa M.B."/>
            <person name="Lu M.J."/>
            <person name="Chang Y.Y."/>
            <person name="Ann P.J."/>
            <person name="Tsai J.N."/>
            <person name="Chen C.Y."/>
            <person name="Tzean S.S."/>
            <person name="Ota Y."/>
            <person name="Hattori T."/>
            <person name="Sahashi N."/>
            <person name="Liou R.F."/>
            <person name="Kikuchi T."/>
            <person name="Tsai I.J."/>
        </authorList>
    </citation>
    <scope>NUCLEOTIDE SEQUENCE [LARGE SCALE GENOMIC DNA]</scope>
    <source>
        <strain evidence="2 3">FFPRI411160</strain>
    </source>
</reference>
<evidence type="ECO:0000313" key="3">
    <source>
        <dbReference type="Proteomes" id="UP000217199"/>
    </source>
</evidence>